<feature type="domain" description="YbaK/aminoacyl-tRNA synthetase-associated" evidence="2">
    <location>
        <begin position="105"/>
        <end position="226"/>
    </location>
</feature>
<dbReference type="EMBL" id="AE016825">
    <property type="protein sequence ID" value="AAQ58840.1"/>
    <property type="molecule type" value="Genomic_DNA"/>
</dbReference>
<dbReference type="PANTHER" id="PTHR30411">
    <property type="entry name" value="CYTOPLASMIC PROTEIN"/>
    <property type="match status" value="1"/>
</dbReference>
<feature type="compositionally biased region" description="Low complexity" evidence="1">
    <location>
        <begin position="41"/>
        <end position="50"/>
    </location>
</feature>
<keyword evidence="4" id="KW-1185">Reference proteome</keyword>
<dbReference type="HOGENOM" id="CLU_1159489_0_0_4"/>
<dbReference type="eggNOG" id="COG2606">
    <property type="taxonomic scope" value="Bacteria"/>
</dbReference>
<dbReference type="Pfam" id="PF04073">
    <property type="entry name" value="tRNA_edit"/>
    <property type="match status" value="1"/>
</dbReference>
<dbReference type="AlphaFoldDB" id="Q7NYV7"/>
<sequence>MDGARRASGTAGWDAGQGRPRRGGKGLSLAEKLRAHRQRPPCRAASSSPSWPEPQAWPGLADSLSGLMLFGNIWYAREECAVFERLRKMLEAGDARFRVIEHPAEGNSHKVAEIRGTEVGQGAKAMLCRVADAPGQFVLAVLPGDERVDFAKVAAAVGARKVKLADAADAEAATGCVIGAIPPFSFDPSIRLVADPQLLARYREIAFNAGRLDASIVLDGDDYRRLARPLLTDIRKESA</sequence>
<dbReference type="SUPFAM" id="SSF55826">
    <property type="entry name" value="YbaK/ProRS associated domain"/>
    <property type="match status" value="1"/>
</dbReference>
<evidence type="ECO:0000256" key="1">
    <source>
        <dbReference type="SAM" id="MobiDB-lite"/>
    </source>
</evidence>
<proteinExistence type="predicted"/>
<name>Q7NYV7_CHRVO</name>
<gene>
    <name evidence="3" type="ordered locus">CV_1165</name>
</gene>
<protein>
    <recommendedName>
        <fullName evidence="2">YbaK/aminoacyl-tRNA synthetase-associated domain-containing protein</fullName>
    </recommendedName>
</protein>
<organism evidence="3 4">
    <name type="scientific">Chromobacterium violaceum (strain ATCC 12472 / DSM 30191 / JCM 1249 / CCUG 213 / NBRC 12614 / NCIMB 9131 / NCTC 9757 / MK)</name>
    <dbReference type="NCBI Taxonomy" id="243365"/>
    <lineage>
        <taxon>Bacteria</taxon>
        <taxon>Pseudomonadati</taxon>
        <taxon>Pseudomonadota</taxon>
        <taxon>Betaproteobacteria</taxon>
        <taxon>Neisseriales</taxon>
        <taxon>Chromobacteriaceae</taxon>
        <taxon>Chromobacterium</taxon>
    </lineage>
</organism>
<evidence type="ECO:0000313" key="3">
    <source>
        <dbReference type="EMBL" id="AAQ58840.1"/>
    </source>
</evidence>
<dbReference type="InterPro" id="IPR036754">
    <property type="entry name" value="YbaK/aa-tRNA-synt-asso_dom_sf"/>
</dbReference>
<evidence type="ECO:0000259" key="2">
    <source>
        <dbReference type="Pfam" id="PF04073"/>
    </source>
</evidence>
<dbReference type="GO" id="GO:0002161">
    <property type="term" value="F:aminoacyl-tRNA deacylase activity"/>
    <property type="evidence" value="ECO:0007669"/>
    <property type="project" value="InterPro"/>
</dbReference>
<dbReference type="Proteomes" id="UP000001424">
    <property type="component" value="Chromosome"/>
</dbReference>
<dbReference type="CDD" id="cd04336">
    <property type="entry name" value="YeaK"/>
    <property type="match status" value="1"/>
</dbReference>
<accession>Q7NYV7</accession>
<dbReference type="Gene3D" id="3.90.960.10">
    <property type="entry name" value="YbaK/aminoacyl-tRNA synthetase-associated domain"/>
    <property type="match status" value="1"/>
</dbReference>
<reference evidence="3 4" key="1">
    <citation type="journal article" date="2003" name="Proc. Natl. Acad. Sci. U.S.A.">
        <title>The complete genome sequence of Chromobacterium violaceum reveals remarkable and exploitable bacterial adaptability.</title>
        <authorList>
            <person name="Vasconcelos A.T.R."/>
            <person name="de Almeida D.F."/>
            <person name="Almeida F.C."/>
            <person name="de Almeida L.G.P."/>
            <person name="de Almeida R."/>
            <person name="Goncalves J.A.A."/>
            <person name="Andrade E.M."/>
            <person name="Antonio R.V."/>
            <person name="Araripe J."/>
            <person name="de Araujo M.F.F."/>
            <person name="Filho S.A."/>
            <person name="Azevedo V."/>
            <person name="Batista A.J."/>
            <person name="Bataus L.A.M."/>
            <person name="Batista J.S."/>
            <person name="Belo A."/>
            <person name="vander Berg C."/>
            <person name="Blamey J."/>
            <person name="Bogo M."/>
            <person name="Bonato S."/>
            <person name="Bordignon J."/>
            <person name="Brito C.A."/>
            <person name="Brocchi M."/>
            <person name="Burity H.A."/>
            <person name="Camargo A.A."/>
            <person name="Cardoso D.D.P."/>
            <person name="Carneiro N.P."/>
            <person name="Carraro D.M."/>
            <person name="Carvalho C.M.B."/>
            <person name="Cascardo J.C.M."/>
            <person name="Cavada B.S."/>
            <person name="Chueire L.M.O."/>
            <person name="Pasa T.B.C."/>
            <person name="Duran N."/>
            <person name="Fagundes N."/>
            <person name="Falcao C.L."/>
            <person name="Fantinatti F."/>
            <person name="Farias I.P."/>
            <person name="Felipe M.S.S."/>
            <person name="Ferrari L.P."/>
            <person name="Ferro J.A."/>
            <person name="Ferro M.I.T."/>
            <person name="Franco G.R."/>
            <person name="Freitas N.S.A."/>
            <person name="Furlan L.R."/>
            <person name="Gazzinelli R.T."/>
            <person name="Gomes E.A."/>
            <person name="Goncalves P.R."/>
            <person name="Grangeiro T.B."/>
            <person name="Grattapaglia D."/>
            <person name="Grisard E.C."/>
            <person name="Guimaraes C.T."/>
            <person name="Hanna E.S."/>
            <person name="Hungria M."/>
            <person name="Jardim S.N."/>
            <person name="Laurino J."/>
            <person name="Leoi L.C.T."/>
            <person name="Fassarella L."/>
            <person name="Lima A."/>
            <person name="Loureiro M.F."/>
            <person name="Lyra M.C.P."/>
            <person name="Macedo M."/>
            <person name="Madeira H.M.F."/>
            <person name="Manfio G.P."/>
            <person name="Maranhao A.Q."/>
            <person name="Martins W.S."/>
            <person name="di Mauro S.M.Z."/>
            <person name="de Medeiros S.R.B."/>
            <person name="Meissner R.D.V."/>
            <person name="Menck C.F.M."/>
            <person name="Moreira M.A.M."/>
            <person name="Nascimento F.F."/>
            <person name="Nicolas M.F."/>
            <person name="Oliveira J.G."/>
            <person name="Oliveira S.C."/>
            <person name="Paixao R.F.C."/>
            <person name="Parente J.A."/>
            <person name="Pedrosa F.O."/>
            <person name="Pena S.J.D."/>
            <person name="Perreira J.O."/>
            <person name="Perreira M."/>
            <person name="Pinto L.S.R.C."/>
            <person name="Pinto L.S."/>
            <person name="Porto J.I.R."/>
            <person name="Potrich D.P."/>
            <person name="Neto C.E.R."/>
            <person name="Reis A.M.M."/>
            <person name="Rigo L.U."/>
            <person name="Rondinelli E."/>
            <person name="dos Santos E.B.P."/>
            <person name="Santos F.R."/>
            <person name="Schneider M.P.C."/>
            <person name="Seuanez H.N."/>
            <person name="Silva A.M.R."/>
            <person name="da Silva A.L.C."/>
            <person name="Silva D.W."/>
            <person name="Silva R."/>
            <person name="Simoes I.C."/>
            <person name="Simon D."/>
            <person name="Soares C.M.A."/>
            <person name="Soares R.B.A."/>
            <person name="Souza E.M."/>
            <person name="Souza K.R.L."/>
            <person name="Souza R.C."/>
            <person name="Steffens M.B.R."/>
            <person name="Steindel M."/>
            <person name="Teixeira S.R."/>
            <person name="Urmenyi T."/>
            <person name="Vettore A."/>
            <person name="Wassem R."/>
            <person name="Zaha A."/>
            <person name="Simpson A.J.G."/>
        </authorList>
    </citation>
    <scope>NUCLEOTIDE SEQUENCE [LARGE SCALE GENOMIC DNA]</scope>
    <source>
        <strain evidence="4">ATCC 12472 / DSM 30191 / JCM 1249 / NBRC 12614 / NCIMB 9131 / NCTC 9757</strain>
    </source>
</reference>
<dbReference type="InterPro" id="IPR007214">
    <property type="entry name" value="YbaK/aa-tRNA-synth-assoc-dom"/>
</dbReference>
<dbReference type="STRING" id="243365.CV_1165"/>
<dbReference type="InterPro" id="IPR044786">
    <property type="entry name" value="PROXY"/>
</dbReference>
<dbReference type="KEGG" id="cvi:CV_1165"/>
<dbReference type="PANTHER" id="PTHR30411:SF9">
    <property type="entry name" value="MULTIFUNCTIONAL SER_THR-TRNA DEACYLASE PROXP-Y"/>
    <property type="match status" value="1"/>
</dbReference>
<evidence type="ECO:0000313" key="4">
    <source>
        <dbReference type="Proteomes" id="UP000001424"/>
    </source>
</evidence>
<feature type="region of interest" description="Disordered" evidence="1">
    <location>
        <begin position="1"/>
        <end position="55"/>
    </location>
</feature>